<reference evidence="1" key="1">
    <citation type="submission" date="2022-09" db="EMBL/GenBank/DDBJ databases">
        <authorList>
            <person name="Yuan C."/>
            <person name="Ke Z."/>
        </authorList>
    </citation>
    <scope>NUCLEOTIDE SEQUENCE</scope>
    <source>
        <strain evidence="1">LB-8</strain>
    </source>
</reference>
<dbReference type="EMBL" id="JAOTIF010000012">
    <property type="protein sequence ID" value="MCU7550395.1"/>
    <property type="molecule type" value="Genomic_DNA"/>
</dbReference>
<evidence type="ECO:0000313" key="2">
    <source>
        <dbReference type="Proteomes" id="UP001155483"/>
    </source>
</evidence>
<dbReference type="AlphaFoldDB" id="A0A9X2XWK6"/>
<reference evidence="1" key="2">
    <citation type="submission" date="2023-04" db="EMBL/GenBank/DDBJ databases">
        <title>Paracnuella aquatica gen. nov., sp. nov., a member of the family Chitinophagaceae isolated from a hot spring.</title>
        <authorList>
            <person name="Wang C."/>
        </authorList>
    </citation>
    <scope>NUCLEOTIDE SEQUENCE</scope>
    <source>
        <strain evidence="1">LB-8</strain>
    </source>
</reference>
<name>A0A9X2XWK6_9BACT</name>
<dbReference type="Pfam" id="PF04465">
    <property type="entry name" value="DUF499"/>
    <property type="match status" value="1"/>
</dbReference>
<dbReference type="InterPro" id="IPR007555">
    <property type="entry name" value="DUF499"/>
</dbReference>
<dbReference type="Pfam" id="PF13287">
    <property type="entry name" value="Fn3_assoc"/>
    <property type="match status" value="1"/>
</dbReference>
<keyword evidence="2" id="KW-1185">Reference proteome</keyword>
<comment type="caution">
    <text evidence="1">The sequence shown here is derived from an EMBL/GenBank/DDBJ whole genome shotgun (WGS) entry which is preliminary data.</text>
</comment>
<organism evidence="1 2">
    <name type="scientific">Paraflavisolibacter caeni</name>
    <dbReference type="NCBI Taxonomy" id="2982496"/>
    <lineage>
        <taxon>Bacteria</taxon>
        <taxon>Pseudomonadati</taxon>
        <taxon>Bacteroidota</taxon>
        <taxon>Chitinophagia</taxon>
        <taxon>Chitinophagales</taxon>
        <taxon>Chitinophagaceae</taxon>
        <taxon>Paraflavisolibacter</taxon>
    </lineage>
</organism>
<evidence type="ECO:0000313" key="1">
    <source>
        <dbReference type="EMBL" id="MCU7550395.1"/>
    </source>
</evidence>
<dbReference type="InterPro" id="IPR026876">
    <property type="entry name" value="Fn3_assoc_repeat"/>
</dbReference>
<dbReference type="RefSeq" id="WP_279297835.1">
    <property type="nucleotide sequence ID" value="NZ_JAOTIF010000012.1"/>
</dbReference>
<gene>
    <name evidence="1" type="ORF">OCK74_14840</name>
</gene>
<accession>A0A9X2XWK6</accession>
<protein>
    <submittedName>
        <fullName evidence="1">DUF499 domain-containing protein</fullName>
    </submittedName>
</protein>
<proteinExistence type="predicted"/>
<dbReference type="Proteomes" id="UP001155483">
    <property type="component" value="Unassembled WGS sequence"/>
</dbReference>
<sequence length="1027" mass="115488">MKPLKQLLTPRPSIFDKSKRDTVLDLTDLMSEGRINANEFFKENFVTDGMKALYQGVIQRFEGRSDDGIFRLKQTMGGGKTHNMIALGLLAQHPDLRNHLMGKYYKTAFDKKVRVVAFSGYETPQYGLWGFIAEKLEKKDAFKNYYEPLSAPGQTAWIELLKGEPLLILIDELPLYLEGAKAKQIGNSDLATQTALALTNLMVAIGKEELKNVCLIMSDLTANWQDGMTMIHEVLRNVDAQTKRSARDFTPVQPNSDEIYQILRKRLFENEAAPSDIKEIAVAYGEALKEAKLVGMTSDSPESFAASIENSYPFHPGIKDLFARFKENPGFQQTRGMIRLMRTFLSRMFNEKDGWADASYLIHPFDFDLNDSDTLTEVQNVNRELVNAIGKDIANHGSATAEKIDAKFGNSLSTDTAKLILLSSLSSISGGLKGLSENDIIKNIILPGRVPSSIKTDVLIPLTTEAWYLHTDRAGNLLFKDVKNVVAQLNEYSGNYNPETVKKDLINYLKELFEPKRKDCYQTVYVLPSLDEVVLSPDKVALVIYTPHFTAGLNPQLEEFYKDQLYKNRIMFLSGDNKSLASVNENAAQWKAINQILADLASRQDVQKNSSEYIHAESLQESIQFNLRSALQQTFVKLWYPHSLGLKSDTLSGQFTDSNYDGEEQIRITLGKSQKFTTDVTSDLFRQQCEVKIFVQKQMPWNEIKKNAAMNTKWQWHKQDALDQLKDDMIFKGQWKSDGSNWVEKGPFPLPVTEVRIQKIARDEDTGETTLKITPVNGDTVYYEVGGTATTASAKIKDYKEFKSKDLAVSFLCVDSTGKHQTGTPLLWKNEISLKYRVFDQGGQKMLELKEAPAAASIKYTTDGSNPVNGGASYDAPFPVPHGASFVLAVAQSDDVSSGQIKIDIPKGDDAGPVIDKNKPLKWKRKQAFQSTQETYDFFEKAKKHDAQLYLSLVSVQGASWVELSMNDELLVNPLQLEEVVGKIRENIFGEGQVCAEVAAMQFPSGQKFEDYLHEIKTELKHNEVEQ</sequence>